<sequence length="164" mass="18435">MKAHCIHFLDNDYDTAEQLPTKFESLEATGLHEKIDGYQISKKYMQRSYHIEIHSLYLPFWGIGSSNRLEALDTVQSTSRRRAIQVLRHHITGDARHISKGGTSKAAKAPTADGRTDGPIRYVPRHNLWANPRMSCATRALVTGQSGAKPVIYIVVLSFFLNSI</sequence>
<proteinExistence type="predicted"/>
<evidence type="ECO:0000313" key="3">
    <source>
        <dbReference type="Proteomes" id="UP000299102"/>
    </source>
</evidence>
<keyword evidence="3" id="KW-1185">Reference proteome</keyword>
<reference evidence="2 3" key="1">
    <citation type="journal article" date="2019" name="Commun. Biol.">
        <title>The bagworm genome reveals a unique fibroin gene that provides high tensile strength.</title>
        <authorList>
            <person name="Kono N."/>
            <person name="Nakamura H."/>
            <person name="Ohtoshi R."/>
            <person name="Tomita M."/>
            <person name="Numata K."/>
            <person name="Arakawa K."/>
        </authorList>
    </citation>
    <scope>NUCLEOTIDE SEQUENCE [LARGE SCALE GENOMIC DNA]</scope>
</reference>
<name>A0A4C1VW57_EUMVA</name>
<protein>
    <submittedName>
        <fullName evidence="2">Uncharacterized protein</fullName>
    </submittedName>
</protein>
<accession>A0A4C1VW57</accession>
<dbReference type="AlphaFoldDB" id="A0A4C1VW57"/>
<dbReference type="EMBL" id="BGZK01000411">
    <property type="protein sequence ID" value="GBP42087.1"/>
    <property type="molecule type" value="Genomic_DNA"/>
</dbReference>
<evidence type="ECO:0000256" key="1">
    <source>
        <dbReference type="SAM" id="MobiDB-lite"/>
    </source>
</evidence>
<comment type="caution">
    <text evidence="2">The sequence shown here is derived from an EMBL/GenBank/DDBJ whole genome shotgun (WGS) entry which is preliminary data.</text>
</comment>
<organism evidence="2 3">
    <name type="scientific">Eumeta variegata</name>
    <name type="common">Bagworm moth</name>
    <name type="synonym">Eumeta japonica</name>
    <dbReference type="NCBI Taxonomy" id="151549"/>
    <lineage>
        <taxon>Eukaryota</taxon>
        <taxon>Metazoa</taxon>
        <taxon>Ecdysozoa</taxon>
        <taxon>Arthropoda</taxon>
        <taxon>Hexapoda</taxon>
        <taxon>Insecta</taxon>
        <taxon>Pterygota</taxon>
        <taxon>Neoptera</taxon>
        <taxon>Endopterygota</taxon>
        <taxon>Lepidoptera</taxon>
        <taxon>Glossata</taxon>
        <taxon>Ditrysia</taxon>
        <taxon>Tineoidea</taxon>
        <taxon>Psychidae</taxon>
        <taxon>Oiketicinae</taxon>
        <taxon>Eumeta</taxon>
    </lineage>
</organism>
<gene>
    <name evidence="2" type="ORF">EVAR_29442_1</name>
</gene>
<evidence type="ECO:0000313" key="2">
    <source>
        <dbReference type="EMBL" id="GBP42087.1"/>
    </source>
</evidence>
<dbReference type="Proteomes" id="UP000299102">
    <property type="component" value="Unassembled WGS sequence"/>
</dbReference>
<feature type="region of interest" description="Disordered" evidence="1">
    <location>
        <begin position="96"/>
        <end position="117"/>
    </location>
</feature>